<dbReference type="EMBL" id="KN839869">
    <property type="protein sequence ID" value="KIJ60778.1"/>
    <property type="molecule type" value="Genomic_DNA"/>
</dbReference>
<evidence type="ECO:0000259" key="1">
    <source>
        <dbReference type="Pfam" id="PF12770"/>
    </source>
</evidence>
<dbReference type="OrthoDB" id="9991317at2759"/>
<protein>
    <recommendedName>
        <fullName evidence="1">CHAT domain-containing protein</fullName>
    </recommendedName>
</protein>
<organism evidence="2 3">
    <name type="scientific">Hydnomerulius pinastri MD-312</name>
    <dbReference type="NCBI Taxonomy" id="994086"/>
    <lineage>
        <taxon>Eukaryota</taxon>
        <taxon>Fungi</taxon>
        <taxon>Dikarya</taxon>
        <taxon>Basidiomycota</taxon>
        <taxon>Agaricomycotina</taxon>
        <taxon>Agaricomycetes</taxon>
        <taxon>Agaricomycetidae</taxon>
        <taxon>Boletales</taxon>
        <taxon>Boletales incertae sedis</taxon>
        <taxon>Leucogyrophana</taxon>
    </lineage>
</organism>
<dbReference type="Pfam" id="PF12770">
    <property type="entry name" value="CHAT"/>
    <property type="match status" value="1"/>
</dbReference>
<dbReference type="InterPro" id="IPR024983">
    <property type="entry name" value="CHAT_dom"/>
</dbReference>
<dbReference type="Proteomes" id="UP000053820">
    <property type="component" value="Unassembled WGS sequence"/>
</dbReference>
<gene>
    <name evidence="2" type="ORF">HYDPIDRAFT_116838</name>
</gene>
<name>A0A0C9W3J8_9AGAM</name>
<dbReference type="HOGENOM" id="CLU_001305_5_0_1"/>
<feature type="domain" description="CHAT" evidence="1">
    <location>
        <begin position="94"/>
        <end position="353"/>
    </location>
</feature>
<accession>A0A0C9W3J8</accession>
<dbReference type="AlphaFoldDB" id="A0A0C9W3J8"/>
<reference evidence="2 3" key="1">
    <citation type="submission" date="2014-04" db="EMBL/GenBank/DDBJ databases">
        <title>Evolutionary Origins and Diversification of the Mycorrhizal Mutualists.</title>
        <authorList>
            <consortium name="DOE Joint Genome Institute"/>
            <consortium name="Mycorrhizal Genomics Consortium"/>
            <person name="Kohler A."/>
            <person name="Kuo A."/>
            <person name="Nagy L.G."/>
            <person name="Floudas D."/>
            <person name="Copeland A."/>
            <person name="Barry K.W."/>
            <person name="Cichocki N."/>
            <person name="Veneault-Fourrey C."/>
            <person name="LaButti K."/>
            <person name="Lindquist E.A."/>
            <person name="Lipzen A."/>
            <person name="Lundell T."/>
            <person name="Morin E."/>
            <person name="Murat C."/>
            <person name="Riley R."/>
            <person name="Ohm R."/>
            <person name="Sun H."/>
            <person name="Tunlid A."/>
            <person name="Henrissat B."/>
            <person name="Grigoriev I.V."/>
            <person name="Hibbett D.S."/>
            <person name="Martin F."/>
        </authorList>
    </citation>
    <scope>NUCLEOTIDE SEQUENCE [LARGE SCALE GENOMIC DNA]</scope>
    <source>
        <strain evidence="2 3">MD-312</strain>
    </source>
</reference>
<sequence>MEQGRRGNQDLRGVLSISVTAVVCRSARGSPRRARHSPGCSKFSCDAIIVLHTQSPIHLQLKITLREIGDLITKHLQNIHHSHGPDYSTFVEVMGELWKKVVSPVLGKGTRIWWCPTSLFTALPIHSAGEYERGGQVLFRLFISSYTPSLFALIKARTYPKTTPDINFAAIGQAKPSFASWKPLHYVDPEVDEIEKILPTPPILFTKLTSSQSTEQQALRALQAHQWLHLSCHGKQDLRESFQSYFAMRDGPLSLLDIIDADVSGHEFAFRSACETAMGDPSAPDEVIHLAAGLQFMGVKSVIGTLWSVGDRVAYQLVSAFYREFCKDGAMDCTMAARALHKAIAALAEDKVPQQGRAMFVHIGI</sequence>
<keyword evidence="3" id="KW-1185">Reference proteome</keyword>
<evidence type="ECO:0000313" key="2">
    <source>
        <dbReference type="EMBL" id="KIJ60778.1"/>
    </source>
</evidence>
<proteinExistence type="predicted"/>
<evidence type="ECO:0000313" key="3">
    <source>
        <dbReference type="Proteomes" id="UP000053820"/>
    </source>
</evidence>